<keyword evidence="5 6" id="KW-0949">S-adenosyl-L-methionine</keyword>
<keyword evidence="3 6" id="KW-0489">Methyltransferase</keyword>
<evidence type="ECO:0000256" key="2">
    <source>
        <dbReference type="ARBA" id="ARBA00022552"/>
    </source>
</evidence>
<feature type="binding site" evidence="6">
    <location>
        <position position="105"/>
    </location>
    <ligand>
        <name>S-adenosyl-L-methionine</name>
        <dbReference type="ChEBI" id="CHEBI:59789"/>
    </ligand>
</feature>
<name>A0A4S2FLZ2_9BACT</name>
<dbReference type="NCBIfam" id="TIGR00006">
    <property type="entry name" value="16S rRNA (cytosine(1402)-N(4))-methyltransferase RsmH"/>
    <property type="match status" value="1"/>
</dbReference>
<dbReference type="InterPro" id="IPR023397">
    <property type="entry name" value="SAM-dep_MeTrfase_MraW_recog"/>
</dbReference>
<dbReference type="Pfam" id="PF01795">
    <property type="entry name" value="Methyltransf_5"/>
    <property type="match status" value="1"/>
</dbReference>
<dbReference type="RefSeq" id="WP_135993845.1">
    <property type="nucleotide sequence ID" value="NZ_CANSFF010000020.1"/>
</dbReference>
<evidence type="ECO:0000313" key="7">
    <source>
        <dbReference type="EMBL" id="TGY70014.1"/>
    </source>
</evidence>
<organism evidence="7 8">
    <name type="scientific">Muribaculum intestinale</name>
    <dbReference type="NCBI Taxonomy" id="1796646"/>
    <lineage>
        <taxon>Bacteria</taxon>
        <taxon>Pseudomonadati</taxon>
        <taxon>Bacteroidota</taxon>
        <taxon>Bacteroidia</taxon>
        <taxon>Bacteroidales</taxon>
        <taxon>Muribaculaceae</taxon>
        <taxon>Muribaculum</taxon>
    </lineage>
</organism>
<dbReference type="Gene3D" id="3.40.50.150">
    <property type="entry name" value="Vaccinia Virus protein VP39"/>
    <property type="match status" value="1"/>
</dbReference>
<sequence>MNDQPYHIPALLDATIKGLDIKPDGTYVDVTFGGGGHSRAIMRQLGGEGRLLSFDQDVDAMANAIDDPRFTFVYGNFRFLRNFLRFYDAPQVDGILADLGVSFHHFDDPERGFSFRFDGPLDMRMNRRAEHSAAWLLANASEEELARMFTLYGELRQGKRLARAIVKERDNSPVDTVERLIDLSRPFIDKRREKKELAQVFQALRIEVNGEMEALQAFLRQTLEVLKPGGRLAIITYHSLEDRLVKNFMRTGNLDGQLRQDFYGRNLSPLRLLTSKPIIPDDDEIESNPRSRSAKLRIAEKI</sequence>
<keyword evidence="6" id="KW-0963">Cytoplasm</keyword>
<dbReference type="GO" id="GO:0070475">
    <property type="term" value="P:rRNA base methylation"/>
    <property type="evidence" value="ECO:0007669"/>
    <property type="project" value="UniProtKB-UniRule"/>
</dbReference>
<evidence type="ECO:0000256" key="5">
    <source>
        <dbReference type="ARBA" id="ARBA00022691"/>
    </source>
</evidence>
<dbReference type="Gene3D" id="1.10.150.170">
    <property type="entry name" value="Putative methyltransferase TM0872, insert domain"/>
    <property type="match status" value="1"/>
</dbReference>
<comment type="function">
    <text evidence="6">Specifically methylates the N4 position of cytidine in position 1402 (C1402) of 16S rRNA.</text>
</comment>
<protein>
    <recommendedName>
        <fullName evidence="6">Ribosomal RNA small subunit methyltransferase H</fullName>
        <ecNumber evidence="6">2.1.1.199</ecNumber>
    </recommendedName>
    <alternativeName>
        <fullName evidence="6">16S rRNA m(4)C1402 methyltransferase</fullName>
    </alternativeName>
    <alternativeName>
        <fullName evidence="6">rRNA (cytosine-N(4)-)-methyltransferase RsmH</fullName>
    </alternativeName>
</protein>
<dbReference type="InterPro" id="IPR002903">
    <property type="entry name" value="RsmH"/>
</dbReference>
<comment type="caution">
    <text evidence="7">The sequence shown here is derived from an EMBL/GenBank/DDBJ whole genome shotgun (WGS) entry which is preliminary data.</text>
</comment>
<comment type="subcellular location">
    <subcellularLocation>
        <location evidence="6">Cytoplasm</location>
    </subcellularLocation>
</comment>
<feature type="binding site" evidence="6">
    <location>
        <begin position="35"/>
        <end position="37"/>
    </location>
    <ligand>
        <name>S-adenosyl-L-methionine</name>
        <dbReference type="ChEBI" id="CHEBI:59789"/>
    </ligand>
</feature>
<dbReference type="HAMAP" id="MF_01007">
    <property type="entry name" value="16SrRNA_methyltr_H"/>
    <property type="match status" value="1"/>
</dbReference>
<dbReference type="GO" id="GO:0005737">
    <property type="term" value="C:cytoplasm"/>
    <property type="evidence" value="ECO:0007669"/>
    <property type="project" value="UniProtKB-SubCell"/>
</dbReference>
<comment type="similarity">
    <text evidence="1 6">Belongs to the methyltransferase superfamily. RsmH family.</text>
</comment>
<feature type="binding site" evidence="6">
    <location>
        <position position="55"/>
    </location>
    <ligand>
        <name>S-adenosyl-L-methionine</name>
        <dbReference type="ChEBI" id="CHEBI:59789"/>
    </ligand>
</feature>
<dbReference type="GO" id="GO:0071424">
    <property type="term" value="F:rRNA (cytosine-N4-)-methyltransferase activity"/>
    <property type="evidence" value="ECO:0007669"/>
    <property type="project" value="UniProtKB-UniRule"/>
</dbReference>
<evidence type="ECO:0000256" key="4">
    <source>
        <dbReference type="ARBA" id="ARBA00022679"/>
    </source>
</evidence>
<dbReference type="Proteomes" id="UP000306630">
    <property type="component" value="Unassembled WGS sequence"/>
</dbReference>
<keyword evidence="4 6" id="KW-0808">Transferase</keyword>
<dbReference type="EC" id="2.1.1.199" evidence="6"/>
<dbReference type="PANTHER" id="PTHR11265:SF0">
    <property type="entry name" value="12S RRNA N4-METHYLCYTIDINE METHYLTRANSFERASE"/>
    <property type="match status" value="1"/>
</dbReference>
<dbReference type="EMBL" id="SRYD01000065">
    <property type="protein sequence ID" value="TGY70014.1"/>
    <property type="molecule type" value="Genomic_DNA"/>
</dbReference>
<comment type="catalytic activity">
    <reaction evidence="6">
        <text>cytidine(1402) in 16S rRNA + S-adenosyl-L-methionine = N(4)-methylcytidine(1402) in 16S rRNA + S-adenosyl-L-homocysteine + H(+)</text>
        <dbReference type="Rhea" id="RHEA:42928"/>
        <dbReference type="Rhea" id="RHEA-COMP:10286"/>
        <dbReference type="Rhea" id="RHEA-COMP:10287"/>
        <dbReference type="ChEBI" id="CHEBI:15378"/>
        <dbReference type="ChEBI" id="CHEBI:57856"/>
        <dbReference type="ChEBI" id="CHEBI:59789"/>
        <dbReference type="ChEBI" id="CHEBI:74506"/>
        <dbReference type="ChEBI" id="CHEBI:82748"/>
        <dbReference type="EC" id="2.1.1.199"/>
    </reaction>
</comment>
<keyword evidence="2 6" id="KW-0698">rRNA processing</keyword>
<evidence type="ECO:0000256" key="6">
    <source>
        <dbReference type="HAMAP-Rule" id="MF_01007"/>
    </source>
</evidence>
<feature type="binding site" evidence="6">
    <location>
        <position position="77"/>
    </location>
    <ligand>
        <name>S-adenosyl-L-methionine</name>
        <dbReference type="ChEBI" id="CHEBI:59789"/>
    </ligand>
</feature>
<dbReference type="SUPFAM" id="SSF81799">
    <property type="entry name" value="Putative methyltransferase TM0872, insert domain"/>
    <property type="match status" value="1"/>
</dbReference>
<proteinExistence type="inferred from homology"/>
<evidence type="ECO:0000313" key="8">
    <source>
        <dbReference type="Proteomes" id="UP000306630"/>
    </source>
</evidence>
<reference evidence="7 8" key="1">
    <citation type="submission" date="2019-04" db="EMBL/GenBank/DDBJ databases">
        <title>Microbes associate with the intestines of laboratory mice.</title>
        <authorList>
            <person name="Navarre W."/>
            <person name="Wong E."/>
            <person name="Huang K."/>
            <person name="Tropini C."/>
            <person name="Ng K."/>
            <person name="Yu B."/>
        </authorList>
    </citation>
    <scope>NUCLEOTIDE SEQUENCE [LARGE SCALE GENOMIC DNA]</scope>
    <source>
        <strain evidence="7 8">NM06_A21</strain>
    </source>
</reference>
<dbReference type="InterPro" id="IPR029063">
    <property type="entry name" value="SAM-dependent_MTases_sf"/>
</dbReference>
<evidence type="ECO:0000256" key="1">
    <source>
        <dbReference type="ARBA" id="ARBA00010396"/>
    </source>
</evidence>
<gene>
    <name evidence="6 7" type="primary">rsmH</name>
    <name evidence="7" type="ORF">E5333_13270</name>
</gene>
<dbReference type="PANTHER" id="PTHR11265">
    <property type="entry name" value="S-ADENOSYL-METHYLTRANSFERASE MRAW"/>
    <property type="match status" value="1"/>
</dbReference>
<dbReference type="PIRSF" id="PIRSF004486">
    <property type="entry name" value="MraW"/>
    <property type="match status" value="1"/>
</dbReference>
<accession>A0A4S2FLZ2</accession>
<feature type="binding site" evidence="6">
    <location>
        <position position="98"/>
    </location>
    <ligand>
        <name>S-adenosyl-L-methionine</name>
        <dbReference type="ChEBI" id="CHEBI:59789"/>
    </ligand>
</feature>
<dbReference type="AlphaFoldDB" id="A0A4S2FLZ2"/>
<dbReference type="SUPFAM" id="SSF53335">
    <property type="entry name" value="S-adenosyl-L-methionine-dependent methyltransferases"/>
    <property type="match status" value="1"/>
</dbReference>
<evidence type="ECO:0000256" key="3">
    <source>
        <dbReference type="ARBA" id="ARBA00022603"/>
    </source>
</evidence>